<dbReference type="Pfam" id="PF00326">
    <property type="entry name" value="Peptidase_S9"/>
    <property type="match status" value="1"/>
</dbReference>
<dbReference type="InterPro" id="IPR029058">
    <property type="entry name" value="AB_hydrolase_fold"/>
</dbReference>
<comment type="function">
    <text evidence="6">This enzyme catalyzes the hydrolysis of the N-terminal peptide bond of an N-acetylated peptide to generate an N-acetylated amino acid and a peptide with a free N-terminus. It preferentially cleaves off Ac-Ala, Ac-Met and Ac-Ser. Also, involved in the degradation of oxidized and glycated proteins.</text>
</comment>
<evidence type="ECO:0000259" key="7">
    <source>
        <dbReference type="Pfam" id="PF00326"/>
    </source>
</evidence>
<dbReference type="Proteomes" id="UP000175691">
    <property type="component" value="Unassembled WGS sequence"/>
</dbReference>
<dbReference type="Gene3D" id="3.40.50.1820">
    <property type="entry name" value="alpha/beta hydrolase"/>
    <property type="match status" value="1"/>
</dbReference>
<dbReference type="AlphaFoldDB" id="A0A1E7ZD30"/>
<dbReference type="SUPFAM" id="SSF82171">
    <property type="entry name" value="DPP6 N-terminal domain-like"/>
    <property type="match status" value="1"/>
</dbReference>
<reference evidence="9 10" key="1">
    <citation type="submission" date="2016-08" db="EMBL/GenBank/DDBJ databases">
        <authorList>
            <person name="Seilhamer J.J."/>
        </authorList>
    </citation>
    <scope>NUCLEOTIDE SEQUENCE [LARGE SCALE GENOMIC DNA]</scope>
    <source>
        <strain evidence="9 10">KCTC 42603</strain>
    </source>
</reference>
<dbReference type="PANTHER" id="PTHR42776:SF27">
    <property type="entry name" value="DIPEPTIDYL PEPTIDASE FAMILY MEMBER 6"/>
    <property type="match status" value="1"/>
</dbReference>
<dbReference type="EMBL" id="MDHN01000015">
    <property type="protein sequence ID" value="OFC71400.1"/>
    <property type="molecule type" value="Genomic_DNA"/>
</dbReference>
<proteinExistence type="inferred from homology"/>
<comment type="caution">
    <text evidence="9">The sequence shown here is derived from an EMBL/GenBank/DDBJ whole genome shotgun (WGS) entry which is preliminary data.</text>
</comment>
<dbReference type="GO" id="GO:0006508">
    <property type="term" value="P:proteolysis"/>
    <property type="evidence" value="ECO:0007669"/>
    <property type="project" value="InterPro"/>
</dbReference>
<dbReference type="PANTHER" id="PTHR42776">
    <property type="entry name" value="SERINE PEPTIDASE S9 FAMILY MEMBER"/>
    <property type="match status" value="1"/>
</dbReference>
<dbReference type="InterPro" id="IPR023302">
    <property type="entry name" value="Pept_S9A_N"/>
</dbReference>
<evidence type="ECO:0000259" key="8">
    <source>
        <dbReference type="Pfam" id="PF02897"/>
    </source>
</evidence>
<dbReference type="InterPro" id="IPR002471">
    <property type="entry name" value="Pept_S9_AS"/>
</dbReference>
<feature type="domain" description="Peptidase S9 prolyl oligopeptidase catalytic" evidence="7">
    <location>
        <begin position="425"/>
        <end position="631"/>
    </location>
</feature>
<dbReference type="STRING" id="1656094.BFC18_09140"/>
<dbReference type="InterPro" id="IPR001375">
    <property type="entry name" value="Peptidase_S9_cat"/>
</dbReference>
<evidence type="ECO:0000256" key="1">
    <source>
        <dbReference type="ARBA" id="ARBA00005228"/>
    </source>
</evidence>
<keyword evidence="2" id="KW-0378">Hydrolase</keyword>
<feature type="domain" description="Peptidase S9A N-terminal" evidence="8">
    <location>
        <begin position="98"/>
        <end position="360"/>
    </location>
</feature>
<evidence type="ECO:0000313" key="9">
    <source>
        <dbReference type="EMBL" id="OFC71400.1"/>
    </source>
</evidence>
<evidence type="ECO:0000256" key="5">
    <source>
        <dbReference type="ARBA" id="ARBA00032596"/>
    </source>
</evidence>
<evidence type="ECO:0000313" key="10">
    <source>
        <dbReference type="Proteomes" id="UP000175691"/>
    </source>
</evidence>
<evidence type="ECO:0000256" key="6">
    <source>
        <dbReference type="ARBA" id="ARBA00045885"/>
    </source>
</evidence>
<dbReference type="SUPFAM" id="SSF53474">
    <property type="entry name" value="alpha/beta-Hydrolases"/>
    <property type="match status" value="1"/>
</dbReference>
<dbReference type="PROSITE" id="PS00708">
    <property type="entry name" value="PRO_ENDOPEP_SER"/>
    <property type="match status" value="1"/>
</dbReference>
<accession>A0A1E7ZD30</accession>
<sequence>MGLSFLSHPVFSAPEAAWPYAADIPASQTLDVGLAGEQPVDIARFLLARGASQSSINSTGNQMAFVDNVTGRRQLWIKNLPDGQAKQLTWGNGISFYAWHPDGQRLIYGADNNGDEREAFFILNADGLKEKVLLPYSDGFRSFGSFSNDGEKFTYASTERNGRDFDIYLHDMKTGENKMIFQAEFGYFPQAWRPGSDEIIVTETRGEDAEDVYMLSAESGELRPLFKPDVAAAFSEFHWTDDGSKLYFVSNLNREMKAIFAYDPASKKTKQVIGSQFDIDDFIVCGQDSMLLWTENRDGIDTLLKKPVGSIETSEIPLPDGDYSISCTKDSTNVLVSINSATSPGEVYLIDAQSRQQTVVYRAEMAGISRKNLVNPVQVSFPARDGVTLHGQLYMPKGQEGQAPVVIDVHGGPTSQAKMGWQPLTQYLVGKGIAVLDINVRGSTGYGKTFTRLDNQERRLDSVRDLVDALTWMKTDKRLDANNAAVMGGSYGGYMVNAVMGKYPDAFKAGASFVGVSDWVRALKSASPALMASDRIEYGDIREQKWQDFYAVNSPINTVNDIKAPMFYEHGANDPRDPVTESDRMVKILRDKNIPVTYLRFPDEGHGVSKLENRIIFYRELAAFLEQHLKTQ</sequence>
<gene>
    <name evidence="9" type="ORF">BFC18_09140</name>
</gene>
<evidence type="ECO:0000256" key="2">
    <source>
        <dbReference type="ARBA" id="ARBA00022801"/>
    </source>
</evidence>
<organism evidence="9 10">
    <name type="scientific">Alteromonas confluentis</name>
    <dbReference type="NCBI Taxonomy" id="1656094"/>
    <lineage>
        <taxon>Bacteria</taxon>
        <taxon>Pseudomonadati</taxon>
        <taxon>Pseudomonadota</taxon>
        <taxon>Gammaproteobacteria</taxon>
        <taxon>Alteromonadales</taxon>
        <taxon>Alteromonadaceae</taxon>
        <taxon>Alteromonas/Salinimonas group</taxon>
        <taxon>Alteromonas</taxon>
    </lineage>
</organism>
<comment type="similarity">
    <text evidence="1">Belongs to the peptidase S9A family.</text>
</comment>
<dbReference type="GO" id="GO:0004252">
    <property type="term" value="F:serine-type endopeptidase activity"/>
    <property type="evidence" value="ECO:0007669"/>
    <property type="project" value="InterPro"/>
</dbReference>
<protein>
    <recommendedName>
        <fullName evidence="5">Acyl-peptide hydrolase</fullName>
    </recommendedName>
    <alternativeName>
        <fullName evidence="4">Acylaminoacyl-peptidase</fullName>
    </alternativeName>
</protein>
<dbReference type="Gene3D" id="2.120.10.30">
    <property type="entry name" value="TolB, C-terminal domain"/>
    <property type="match status" value="1"/>
</dbReference>
<dbReference type="InterPro" id="IPR011042">
    <property type="entry name" value="6-blade_b-propeller_TolB-like"/>
</dbReference>
<keyword evidence="3" id="KW-0007">Acetylation</keyword>
<dbReference type="Pfam" id="PF02897">
    <property type="entry name" value="Peptidase_S9_N"/>
    <property type="match status" value="1"/>
</dbReference>
<keyword evidence="10" id="KW-1185">Reference proteome</keyword>
<name>A0A1E7ZD30_9ALTE</name>
<evidence type="ECO:0000256" key="3">
    <source>
        <dbReference type="ARBA" id="ARBA00022990"/>
    </source>
</evidence>
<evidence type="ECO:0000256" key="4">
    <source>
        <dbReference type="ARBA" id="ARBA00032284"/>
    </source>
</evidence>